<evidence type="ECO:0000313" key="10">
    <source>
        <dbReference type="EMBL" id="MXN99061.1"/>
    </source>
</evidence>
<evidence type="ECO:0000256" key="1">
    <source>
        <dbReference type="ARBA" id="ARBA00004651"/>
    </source>
</evidence>
<keyword evidence="7 9" id="KW-1133">Transmembrane helix</keyword>
<evidence type="ECO:0000256" key="9">
    <source>
        <dbReference type="HAMAP-Rule" id="MF_00024"/>
    </source>
</evidence>
<keyword evidence="8 9" id="KW-0472">Membrane</keyword>
<comment type="function">
    <text evidence="9">Converts cobyric acid to cobinamide by the addition of aminopropanol on the F carboxylic group.</text>
</comment>
<feature type="transmembrane region" description="Helical" evidence="9">
    <location>
        <begin position="304"/>
        <end position="325"/>
    </location>
</feature>
<comment type="similarity">
    <text evidence="3 9">Belongs to the CobD/CbiB family.</text>
</comment>
<dbReference type="GO" id="GO:0005886">
    <property type="term" value="C:plasma membrane"/>
    <property type="evidence" value="ECO:0007669"/>
    <property type="project" value="UniProtKB-SubCell"/>
</dbReference>
<protein>
    <recommendedName>
        <fullName evidence="9">Cobalamin biosynthesis protein CobD</fullName>
    </recommendedName>
</protein>
<gene>
    <name evidence="9" type="primary">cobD</name>
    <name evidence="10" type="ORF">GR156_01985</name>
</gene>
<keyword evidence="5 9" id="KW-0169">Cobalamin biosynthesis</keyword>
<keyword evidence="4 9" id="KW-1003">Cell membrane</keyword>
<dbReference type="UniPathway" id="UPA00148"/>
<comment type="pathway">
    <text evidence="2 9">Cofactor biosynthesis; adenosylcobalamin biosynthesis.</text>
</comment>
<evidence type="ECO:0000313" key="11">
    <source>
        <dbReference type="Proteomes" id="UP000440304"/>
    </source>
</evidence>
<dbReference type="OrthoDB" id="9811967at2"/>
<dbReference type="PANTHER" id="PTHR34308:SF1">
    <property type="entry name" value="COBALAMIN BIOSYNTHESIS PROTEIN CBIB"/>
    <property type="match status" value="1"/>
</dbReference>
<dbReference type="GO" id="GO:0009236">
    <property type="term" value="P:cobalamin biosynthetic process"/>
    <property type="evidence" value="ECO:0007669"/>
    <property type="project" value="UniProtKB-UniRule"/>
</dbReference>
<keyword evidence="6 9" id="KW-0812">Transmembrane</keyword>
<feature type="transmembrane region" description="Helical" evidence="9">
    <location>
        <begin position="58"/>
        <end position="78"/>
    </location>
</feature>
<comment type="caution">
    <text evidence="9">Lacks conserved residue(s) required for the propagation of feature annotation.</text>
</comment>
<comment type="caution">
    <text evidence="10">The sequence shown here is derived from an EMBL/GenBank/DDBJ whole genome shotgun (WGS) entry which is preliminary data.</text>
</comment>
<evidence type="ECO:0000256" key="4">
    <source>
        <dbReference type="ARBA" id="ARBA00022475"/>
    </source>
</evidence>
<dbReference type="Pfam" id="PF03186">
    <property type="entry name" value="CobD_Cbib"/>
    <property type="match status" value="1"/>
</dbReference>
<dbReference type="EMBL" id="WUML01000001">
    <property type="protein sequence ID" value="MXN99061.1"/>
    <property type="molecule type" value="Genomic_DNA"/>
</dbReference>
<evidence type="ECO:0000256" key="5">
    <source>
        <dbReference type="ARBA" id="ARBA00022573"/>
    </source>
</evidence>
<comment type="subcellular location">
    <subcellularLocation>
        <location evidence="1 9">Cell membrane</location>
        <topology evidence="1 9">Multi-pass membrane protein</topology>
    </subcellularLocation>
</comment>
<reference evidence="10 11" key="1">
    <citation type="submission" date="2019-12" db="EMBL/GenBank/DDBJ databases">
        <title>Shinella granuli gen. nov., sp. nov., and proposal of the reclassification of Zoogloea ramigera ATCC 19623 as Shinella zoogloeoides sp. nov.</title>
        <authorList>
            <person name="Gao J."/>
        </authorList>
    </citation>
    <scope>NUCLEOTIDE SEQUENCE [LARGE SCALE GENOMIC DNA]</scope>
    <source>
        <strain evidence="10 11">DSM 287</strain>
    </source>
</reference>
<proteinExistence type="inferred from homology"/>
<evidence type="ECO:0000256" key="6">
    <source>
        <dbReference type="ARBA" id="ARBA00022692"/>
    </source>
</evidence>
<dbReference type="InterPro" id="IPR004485">
    <property type="entry name" value="Cobalamin_biosynth_CobD/CbiB"/>
</dbReference>
<dbReference type="GO" id="GO:0048472">
    <property type="term" value="F:threonine-phosphate decarboxylase activity"/>
    <property type="evidence" value="ECO:0007669"/>
    <property type="project" value="InterPro"/>
</dbReference>
<organism evidence="10 11">
    <name type="scientific">Shinella zoogloeoides</name>
    <name type="common">Crabtreella saccharophila</name>
    <dbReference type="NCBI Taxonomy" id="352475"/>
    <lineage>
        <taxon>Bacteria</taxon>
        <taxon>Pseudomonadati</taxon>
        <taxon>Pseudomonadota</taxon>
        <taxon>Alphaproteobacteria</taxon>
        <taxon>Hyphomicrobiales</taxon>
        <taxon>Rhizobiaceae</taxon>
        <taxon>Shinella</taxon>
    </lineage>
</organism>
<evidence type="ECO:0000256" key="8">
    <source>
        <dbReference type="ARBA" id="ARBA00023136"/>
    </source>
</evidence>
<feature type="transmembrane region" description="Helical" evidence="9">
    <location>
        <begin position="84"/>
        <end position="102"/>
    </location>
</feature>
<sequence>MGCTLFILFLALVLDRIVGDPDALWRRVPHPVVLFGKAIGAMDRLFNEKRLSAETRRFNGATGIAVLLAASVFLGVVLHRVLASFGLFGAAIEIAVVAVFLAQKSLHDHVRAVSVGLREGGIEGGRQAVSMIVGRDPATLDEPAVCRAGIESLAENFSDGVVAPAFWYALFGLPGLFAYKMLNTADSMIGHKNAKYLDFGWASARLDDLANWPAARLSILFIAAGAWMAKGRAAARAAIGAALRDAGLHRSPNSGWPEAAMAGALGIGLAGPRIYGGARVDEPMMNASGRTVATAADIDLSLRIFSGACAVLAFAVLLAALGAGLF</sequence>
<evidence type="ECO:0000256" key="2">
    <source>
        <dbReference type="ARBA" id="ARBA00004953"/>
    </source>
</evidence>
<dbReference type="PANTHER" id="PTHR34308">
    <property type="entry name" value="COBALAMIN BIOSYNTHESIS PROTEIN CBIB"/>
    <property type="match status" value="1"/>
</dbReference>
<dbReference type="GO" id="GO:0015420">
    <property type="term" value="F:ABC-type vitamin B12 transporter activity"/>
    <property type="evidence" value="ECO:0007669"/>
    <property type="project" value="UniProtKB-UniRule"/>
</dbReference>
<evidence type="ECO:0000256" key="3">
    <source>
        <dbReference type="ARBA" id="ARBA00006263"/>
    </source>
</evidence>
<dbReference type="AlphaFoldDB" id="A0A6N8T706"/>
<dbReference type="HAMAP" id="MF_00024">
    <property type="entry name" value="CobD_CbiB"/>
    <property type="match status" value="1"/>
</dbReference>
<accession>A0A6N8T706</accession>
<dbReference type="NCBIfam" id="TIGR00380">
    <property type="entry name" value="cobal_cbiB"/>
    <property type="match status" value="1"/>
</dbReference>
<evidence type="ECO:0000256" key="7">
    <source>
        <dbReference type="ARBA" id="ARBA00022989"/>
    </source>
</evidence>
<name>A0A6N8T706_SHIZO</name>
<dbReference type="Proteomes" id="UP000440304">
    <property type="component" value="Unassembled WGS sequence"/>
</dbReference>